<keyword evidence="4" id="KW-0521">NADP</keyword>
<dbReference type="Gene3D" id="3.20.20.70">
    <property type="entry name" value="Aldolase class I"/>
    <property type="match status" value="1"/>
</dbReference>
<dbReference type="CDD" id="cd02932">
    <property type="entry name" value="OYE_YqiM_FMN"/>
    <property type="match status" value="1"/>
</dbReference>
<evidence type="ECO:0000313" key="7">
    <source>
        <dbReference type="EMBL" id="GCD21076.1"/>
    </source>
</evidence>
<dbReference type="PANTHER" id="PTHR43303">
    <property type="entry name" value="NADPH DEHYDROGENASE C23G7.10C-RELATED"/>
    <property type="match status" value="1"/>
</dbReference>
<dbReference type="GO" id="GO:0050661">
    <property type="term" value="F:NADP binding"/>
    <property type="evidence" value="ECO:0007669"/>
    <property type="project" value="InterPro"/>
</dbReference>
<evidence type="ECO:0000313" key="8">
    <source>
        <dbReference type="Proteomes" id="UP000288246"/>
    </source>
</evidence>
<keyword evidence="3" id="KW-0288">FMN</keyword>
<reference evidence="7 8" key="1">
    <citation type="submission" date="2018-11" db="EMBL/GenBank/DDBJ databases">
        <title>Draft genome sequence of Cellulomonas takizawaensis strain TKZ-21.</title>
        <authorList>
            <person name="Yamamura H."/>
            <person name="Hayashi T."/>
            <person name="Hamada M."/>
            <person name="Serisawa Y."/>
            <person name="Matsuyama K."/>
            <person name="Nakagawa Y."/>
            <person name="Otoguro M."/>
            <person name="Yanagida F."/>
            <person name="Hayakawa M."/>
        </authorList>
    </citation>
    <scope>NUCLEOTIDE SEQUENCE [LARGE SCALE GENOMIC DNA]</scope>
    <source>
        <strain evidence="7 8">TKZ-21</strain>
    </source>
</reference>
<comment type="cofactor">
    <cofactor evidence="1">
        <name>FMN</name>
        <dbReference type="ChEBI" id="CHEBI:58210"/>
    </cofactor>
</comment>
<evidence type="ECO:0000256" key="4">
    <source>
        <dbReference type="ARBA" id="ARBA00022857"/>
    </source>
</evidence>
<evidence type="ECO:0000256" key="1">
    <source>
        <dbReference type="ARBA" id="ARBA00001917"/>
    </source>
</evidence>
<dbReference type="InterPro" id="IPR044152">
    <property type="entry name" value="YqjM-like"/>
</dbReference>
<dbReference type="GO" id="GO:0010181">
    <property type="term" value="F:FMN binding"/>
    <property type="evidence" value="ECO:0007669"/>
    <property type="project" value="InterPro"/>
</dbReference>
<evidence type="ECO:0000256" key="2">
    <source>
        <dbReference type="ARBA" id="ARBA00022630"/>
    </source>
</evidence>
<dbReference type="InterPro" id="IPR013785">
    <property type="entry name" value="Aldolase_TIM"/>
</dbReference>
<protein>
    <submittedName>
        <fullName evidence="7">Oxidoreductase</fullName>
    </submittedName>
</protein>
<dbReference type="SUPFAM" id="SSF51395">
    <property type="entry name" value="FMN-linked oxidoreductases"/>
    <property type="match status" value="1"/>
</dbReference>
<organism evidence="7 8">
    <name type="scientific">Cellulomonas algicola</name>
    <dbReference type="NCBI Taxonomy" id="2071633"/>
    <lineage>
        <taxon>Bacteria</taxon>
        <taxon>Bacillati</taxon>
        <taxon>Actinomycetota</taxon>
        <taxon>Actinomycetes</taxon>
        <taxon>Micrococcales</taxon>
        <taxon>Cellulomonadaceae</taxon>
        <taxon>Cellulomonas</taxon>
    </lineage>
</organism>
<evidence type="ECO:0000256" key="3">
    <source>
        <dbReference type="ARBA" id="ARBA00022643"/>
    </source>
</evidence>
<keyword evidence="5" id="KW-0560">Oxidoreductase</keyword>
<dbReference type="InterPro" id="IPR001155">
    <property type="entry name" value="OxRdtase_FMN_N"/>
</dbReference>
<evidence type="ECO:0000259" key="6">
    <source>
        <dbReference type="Pfam" id="PF00724"/>
    </source>
</evidence>
<dbReference type="Proteomes" id="UP000288246">
    <property type="component" value="Unassembled WGS sequence"/>
</dbReference>
<proteinExistence type="predicted"/>
<name>A0A401V2G1_9CELL</name>
<comment type="caution">
    <text evidence="7">The sequence shown here is derived from an EMBL/GenBank/DDBJ whole genome shotgun (WGS) entry which is preliminary data.</text>
</comment>
<gene>
    <name evidence="7" type="ORF">CTKZ_26380</name>
</gene>
<dbReference type="GO" id="GO:0003959">
    <property type="term" value="F:NADPH dehydrogenase activity"/>
    <property type="evidence" value="ECO:0007669"/>
    <property type="project" value="InterPro"/>
</dbReference>
<dbReference type="PANTHER" id="PTHR43303:SF4">
    <property type="entry name" value="NADPH DEHYDROGENASE C23G7.10C-RELATED"/>
    <property type="match status" value="1"/>
</dbReference>
<dbReference type="EMBL" id="BHYL01000228">
    <property type="protein sequence ID" value="GCD21076.1"/>
    <property type="molecule type" value="Genomic_DNA"/>
</dbReference>
<sequence>MALDVTRLFSPLTLRGTTFANRAWLAPMCMYSAVDGHPTDWHLVHLGARASGGYGLLLAEATAVVAEGRISPRDTGLWDDAHVASWRRITDFVHARGTRIGVQLAHAGRKASTRAPFEPVEGSVGVDEGGWATLGPGAEPFPGLDAPTAMTTEQVAAVPAQFAAAARRALDAGFDVVEVHAAHGYLLHQFLSPLTNTRDDEYGGSPENRARLLVETVDAVRAAWPDELPLLVRVSATDWVPGGLDVADVAAVVKDLAGHGVDLVDVSSGGNALASIPVGPGYQVPAARSVRETSGLPVAAVGLITSPEQAEQALVDGAADAVLLGRVALRDPSWPLRAAHDLGVRTGALPVADGVSDVDGLPDVTGWQPQYVRGAWR</sequence>
<feature type="domain" description="NADH:flavin oxidoreductase/NADH oxidase N-terminal" evidence="6">
    <location>
        <begin position="8"/>
        <end position="342"/>
    </location>
</feature>
<dbReference type="AlphaFoldDB" id="A0A401V2G1"/>
<keyword evidence="8" id="KW-1185">Reference proteome</keyword>
<accession>A0A401V2G1</accession>
<evidence type="ECO:0000256" key="5">
    <source>
        <dbReference type="ARBA" id="ARBA00023002"/>
    </source>
</evidence>
<dbReference type="Pfam" id="PF00724">
    <property type="entry name" value="Oxidored_FMN"/>
    <property type="match status" value="1"/>
</dbReference>
<keyword evidence="2" id="KW-0285">Flavoprotein</keyword>